<evidence type="ECO:0000256" key="3">
    <source>
        <dbReference type="ARBA" id="ARBA00047949"/>
    </source>
</evidence>
<dbReference type="Pfam" id="PF01885">
    <property type="entry name" value="PTS_2-RNA"/>
    <property type="match status" value="2"/>
</dbReference>
<evidence type="ECO:0000256" key="2">
    <source>
        <dbReference type="ARBA" id="ARBA00012007"/>
    </source>
</evidence>
<feature type="compositionally biased region" description="Polar residues" evidence="4">
    <location>
        <begin position="156"/>
        <end position="169"/>
    </location>
</feature>
<feature type="region of interest" description="Disordered" evidence="4">
    <location>
        <begin position="1"/>
        <end position="35"/>
    </location>
</feature>
<accession>A0A0F7STZ3</accession>
<dbReference type="AlphaFoldDB" id="A0A0F7STZ3"/>
<evidence type="ECO:0000313" key="5">
    <source>
        <dbReference type="EMBL" id="CED84169.1"/>
    </source>
</evidence>
<dbReference type="PANTHER" id="PTHR12684">
    <property type="entry name" value="PUTATIVE PHOSPHOTRANSFERASE"/>
    <property type="match status" value="1"/>
</dbReference>
<dbReference type="Gene3D" id="1.10.10.970">
    <property type="entry name" value="RNA 2'-phosphotransferase, Tpt1/KptA family, N-terminal domain"/>
    <property type="match status" value="1"/>
</dbReference>
<dbReference type="InterPro" id="IPR042080">
    <property type="entry name" value="RNA_2'-PTrans_N"/>
</dbReference>
<name>A0A0F7STZ3_PHARH</name>
<keyword evidence="5" id="KW-0808">Transferase</keyword>
<dbReference type="SUPFAM" id="SSF56399">
    <property type="entry name" value="ADP-ribosylation"/>
    <property type="match status" value="1"/>
</dbReference>
<reference evidence="5" key="1">
    <citation type="submission" date="2014-08" db="EMBL/GenBank/DDBJ databases">
        <authorList>
            <person name="Sharma Rahul"/>
            <person name="Thines Marco"/>
        </authorList>
    </citation>
    <scope>NUCLEOTIDE SEQUENCE</scope>
</reference>
<organism evidence="5">
    <name type="scientific">Phaffia rhodozyma</name>
    <name type="common">Yeast</name>
    <name type="synonym">Xanthophyllomyces dendrorhous</name>
    <dbReference type="NCBI Taxonomy" id="264483"/>
    <lineage>
        <taxon>Eukaryota</taxon>
        <taxon>Fungi</taxon>
        <taxon>Dikarya</taxon>
        <taxon>Basidiomycota</taxon>
        <taxon>Agaricomycotina</taxon>
        <taxon>Tremellomycetes</taxon>
        <taxon>Cystofilobasidiales</taxon>
        <taxon>Mrakiaceae</taxon>
        <taxon>Phaffia</taxon>
    </lineage>
</organism>
<dbReference type="EMBL" id="LN483157">
    <property type="protein sequence ID" value="CED84169.1"/>
    <property type="molecule type" value="Genomic_DNA"/>
</dbReference>
<dbReference type="EC" id="2.7.1.160" evidence="2"/>
<evidence type="ECO:0000256" key="1">
    <source>
        <dbReference type="ARBA" id="ARBA00003343"/>
    </source>
</evidence>
<comment type="catalytic activity">
    <reaction evidence="3">
        <text>2'-phospho-[ligated tRNA] + NAD(+) = mature tRNA + ADP-alpha-D-ribose 1'',2''-cyclic phosphate + nicotinamide</text>
        <dbReference type="Rhea" id="RHEA:23324"/>
        <dbReference type="Rhea" id="RHEA-COMP:11106"/>
        <dbReference type="Rhea" id="RHEA-COMP:11107"/>
        <dbReference type="ChEBI" id="CHEBI:17154"/>
        <dbReference type="ChEBI" id="CHEBI:57540"/>
        <dbReference type="ChEBI" id="CHEBI:76596"/>
        <dbReference type="ChEBI" id="CHEBI:82883"/>
        <dbReference type="ChEBI" id="CHEBI:85027"/>
        <dbReference type="EC" id="2.7.1.160"/>
    </reaction>
</comment>
<dbReference type="GO" id="GO:0006388">
    <property type="term" value="P:tRNA splicing, via endonucleolytic cleavage and ligation"/>
    <property type="evidence" value="ECO:0007669"/>
    <property type="project" value="TreeGrafter"/>
</dbReference>
<proteinExistence type="predicted"/>
<sequence length="248" mass="27488">MPKHTPRPKQTPKIRKPNQSKTLRGRPTDPPHTRLSKTLAYLLRHGAEKEGLGIRPDGYLPVNELATTPVPLEERDPLADGQDGRWWIRANQGYSLEMKELEKDMRIVTTVDQAGLAVHGTDEKLWNAICARTRSFQDNPAAYSLGARLAFPKSPSTISSEAGSNQESSDPGLGSGPVQKITSGIRPSANLYIYIDVPLLLSENVPLFLSDNNVLLTPGDPVTPGILPRKYFLRAVRRNGEIVWERPK</sequence>
<evidence type="ECO:0000256" key="4">
    <source>
        <dbReference type="SAM" id="MobiDB-lite"/>
    </source>
</evidence>
<dbReference type="PANTHER" id="PTHR12684:SF2">
    <property type="entry name" value="TRNA 2'-PHOSPHOTRANSFERASE 1"/>
    <property type="match status" value="1"/>
</dbReference>
<comment type="function">
    <text evidence="1">Catalyzes the last step of tRNA splicing, the transfer of the splice junction 2'-phosphate from ligated tRNA to NAD to produce ADP-ribose 1''-2'' cyclic phosphate.</text>
</comment>
<protein>
    <recommendedName>
        <fullName evidence="2">2'-phosphotransferase</fullName>
        <ecNumber evidence="2">2.7.1.160</ecNumber>
    </recommendedName>
</protein>
<feature type="compositionally biased region" description="Basic residues" evidence="4">
    <location>
        <begin position="1"/>
        <end position="18"/>
    </location>
</feature>
<dbReference type="InterPro" id="IPR002745">
    <property type="entry name" value="Ptrans_KptA/Tpt1"/>
</dbReference>
<feature type="region of interest" description="Disordered" evidence="4">
    <location>
        <begin position="156"/>
        <end position="180"/>
    </location>
</feature>
<dbReference type="GO" id="GO:0000215">
    <property type="term" value="F:tRNA 2'-phosphotransferase activity"/>
    <property type="evidence" value="ECO:0007669"/>
    <property type="project" value="UniProtKB-EC"/>
</dbReference>